<sequence length="129" mass="14809">MHRKMQTKVRLFPLKLWPNYFAVPLVGFRIACAKKRGITIKHALNGKEVRVGGRQLPVDGVSASRGEGGKPIIFQFQGCYWQRSTPGKFNEGKKPHNEKRDKPLTEFLEDSKLKNYLLNTDEVAWRLSL</sequence>
<proteinExistence type="predicted"/>
<protein>
    <submittedName>
        <fullName evidence="1">Uncharacterized protein</fullName>
    </submittedName>
</protein>
<dbReference type="AlphaFoldDB" id="A0A9Q1BTY7"/>
<name>A0A9Q1BTY7_HOLLE</name>
<gene>
    <name evidence="1" type="ORF">HOLleu_26351</name>
</gene>
<evidence type="ECO:0000313" key="1">
    <source>
        <dbReference type="EMBL" id="KAJ8032725.1"/>
    </source>
</evidence>
<comment type="caution">
    <text evidence="1">The sequence shown here is derived from an EMBL/GenBank/DDBJ whole genome shotgun (WGS) entry which is preliminary data.</text>
</comment>
<dbReference type="Proteomes" id="UP001152320">
    <property type="component" value="Chromosome 12"/>
</dbReference>
<evidence type="ECO:0000313" key="2">
    <source>
        <dbReference type="Proteomes" id="UP001152320"/>
    </source>
</evidence>
<organism evidence="1 2">
    <name type="scientific">Holothuria leucospilota</name>
    <name type="common">Black long sea cucumber</name>
    <name type="synonym">Mertensiothuria leucospilota</name>
    <dbReference type="NCBI Taxonomy" id="206669"/>
    <lineage>
        <taxon>Eukaryota</taxon>
        <taxon>Metazoa</taxon>
        <taxon>Echinodermata</taxon>
        <taxon>Eleutherozoa</taxon>
        <taxon>Echinozoa</taxon>
        <taxon>Holothuroidea</taxon>
        <taxon>Aspidochirotacea</taxon>
        <taxon>Aspidochirotida</taxon>
        <taxon>Holothuriidae</taxon>
        <taxon>Holothuria</taxon>
    </lineage>
</organism>
<dbReference type="EMBL" id="JAIZAY010000012">
    <property type="protein sequence ID" value="KAJ8032725.1"/>
    <property type="molecule type" value="Genomic_DNA"/>
</dbReference>
<reference evidence="1" key="1">
    <citation type="submission" date="2021-10" db="EMBL/GenBank/DDBJ databases">
        <title>Tropical sea cucumber genome reveals ecological adaptation and Cuvierian tubules defense mechanism.</title>
        <authorList>
            <person name="Chen T."/>
        </authorList>
    </citation>
    <scope>NUCLEOTIDE SEQUENCE</scope>
    <source>
        <strain evidence="1">Nanhai2018</strain>
        <tissue evidence="1">Muscle</tissue>
    </source>
</reference>
<accession>A0A9Q1BTY7</accession>
<keyword evidence="2" id="KW-1185">Reference proteome</keyword>